<dbReference type="eggNOG" id="COG4191">
    <property type="taxonomic scope" value="Bacteria"/>
</dbReference>
<sequence length="412" mass="46807">MKYSLLNYSQLQHKRPSKFSLLVNLRWAVLALMSILLCVLMLLYKIDRYTFASLCLILIGVGVFNSYSISKLRVSEALSEWDIFFNILFDLSTLTICISICGGLASPFTSFLFIYFILGGVLLESKQSALFFLFCLLSILFLWWAPLPSLLTDGVELSSLSYFIGNIVVLGILWPLLIWIKKSLQIMERNLSQISEQLHQADRLKAYGLLSAGLSHELATPLNTILLKVNRLKRDKSLLSDEDIDIIDQATTKCLRSLGRIQQISIDSEEVSFEELNAVEAIRNIIRFKGWNLKIETKSNESILFLPMISFSQIFVDLLENAIEASGEEGTWVEIIDERERLEVKIYNHSQLDPLVLRHFGEPFVTTKEKGTGLGLYNAKIFLDSIGASLTISNETEELVCTHMTFKKRTHV</sequence>
<dbReference type="SMART" id="SM00388">
    <property type="entry name" value="HisKA"/>
    <property type="match status" value="1"/>
</dbReference>
<name>E1X5B3_HALMS</name>
<organism evidence="6 7">
    <name type="scientific">Halobacteriovorax marinus (strain ATCC BAA-682 / DSM 15412 / SJ)</name>
    <name type="common">Bacteriovorax marinus</name>
    <dbReference type="NCBI Taxonomy" id="862908"/>
    <lineage>
        <taxon>Bacteria</taxon>
        <taxon>Pseudomonadati</taxon>
        <taxon>Bdellovibrionota</taxon>
        <taxon>Bacteriovoracia</taxon>
        <taxon>Bacteriovoracales</taxon>
        <taxon>Halobacteriovoraceae</taxon>
        <taxon>Halobacteriovorax</taxon>
    </lineage>
</organism>
<dbReference type="InterPro" id="IPR005467">
    <property type="entry name" value="His_kinase_dom"/>
</dbReference>
<dbReference type="OrthoDB" id="5288483at2"/>
<dbReference type="Pfam" id="PF02518">
    <property type="entry name" value="HATPase_c"/>
    <property type="match status" value="1"/>
</dbReference>
<keyword evidence="3" id="KW-0597">Phosphoprotein</keyword>
<dbReference type="Gene3D" id="3.30.565.10">
    <property type="entry name" value="Histidine kinase-like ATPase, C-terminal domain"/>
    <property type="match status" value="1"/>
</dbReference>
<evidence type="ECO:0000313" key="6">
    <source>
        <dbReference type="EMBL" id="CBW25585.1"/>
    </source>
</evidence>
<dbReference type="Proteomes" id="UP000008963">
    <property type="component" value="Chromosome"/>
</dbReference>
<feature type="domain" description="Histidine kinase" evidence="5">
    <location>
        <begin position="213"/>
        <end position="410"/>
    </location>
</feature>
<dbReference type="InterPro" id="IPR036890">
    <property type="entry name" value="HATPase_C_sf"/>
</dbReference>
<feature type="transmembrane region" description="Helical" evidence="4">
    <location>
        <begin position="129"/>
        <end position="147"/>
    </location>
</feature>
<keyword evidence="6" id="KW-0808">Transferase</keyword>
<dbReference type="PATRIC" id="fig|862908.3.peg.653"/>
<evidence type="ECO:0000313" key="7">
    <source>
        <dbReference type="Proteomes" id="UP000008963"/>
    </source>
</evidence>
<dbReference type="SUPFAM" id="SSF55874">
    <property type="entry name" value="ATPase domain of HSP90 chaperone/DNA topoisomerase II/histidine kinase"/>
    <property type="match status" value="1"/>
</dbReference>
<gene>
    <name evidence="6" type="ordered locus">BMS_0680</name>
</gene>
<keyword evidence="4" id="KW-0812">Transmembrane</keyword>
<dbReference type="GO" id="GO:0000155">
    <property type="term" value="F:phosphorelay sensor kinase activity"/>
    <property type="evidence" value="ECO:0007669"/>
    <property type="project" value="InterPro"/>
</dbReference>
<keyword evidence="7" id="KW-1185">Reference proteome</keyword>
<dbReference type="PANTHER" id="PTHR43547:SF2">
    <property type="entry name" value="HYBRID SIGNAL TRANSDUCTION HISTIDINE KINASE C"/>
    <property type="match status" value="1"/>
</dbReference>
<dbReference type="SUPFAM" id="SSF47384">
    <property type="entry name" value="Homodimeric domain of signal transducing histidine kinase"/>
    <property type="match status" value="1"/>
</dbReference>
<reference evidence="7" key="1">
    <citation type="journal article" date="2013" name="ISME J.">
        <title>A small predatory core genome in the divergent marine Bacteriovorax marinus SJ and the terrestrial Bdellovibrio bacteriovorus.</title>
        <authorList>
            <person name="Crossman L.C."/>
            <person name="Chen H."/>
            <person name="Cerdeno-Tarraga A.M."/>
            <person name="Brooks K."/>
            <person name="Quail M.A."/>
            <person name="Pineiro S.A."/>
            <person name="Hobley L."/>
            <person name="Sockett R.E."/>
            <person name="Bentley S.D."/>
            <person name="Parkhill J."/>
            <person name="Williams H.N."/>
            <person name="Stine O.C."/>
        </authorList>
    </citation>
    <scope>NUCLEOTIDE SEQUENCE [LARGE SCALE GENOMIC DNA]</scope>
    <source>
        <strain evidence="7">ATCC BAA-682 / DSM 15412 / SJ</strain>
    </source>
</reference>
<feature type="transmembrane region" description="Helical" evidence="4">
    <location>
        <begin position="159"/>
        <end position="180"/>
    </location>
</feature>
<dbReference type="PROSITE" id="PS50109">
    <property type="entry name" value="HIS_KIN"/>
    <property type="match status" value="1"/>
</dbReference>
<dbReference type="InterPro" id="IPR036097">
    <property type="entry name" value="HisK_dim/P_sf"/>
</dbReference>
<evidence type="ECO:0000256" key="3">
    <source>
        <dbReference type="ARBA" id="ARBA00022553"/>
    </source>
</evidence>
<dbReference type="CDD" id="cd00082">
    <property type="entry name" value="HisKA"/>
    <property type="match status" value="1"/>
</dbReference>
<dbReference type="Gene3D" id="1.10.287.130">
    <property type="match status" value="1"/>
</dbReference>
<dbReference type="InterPro" id="IPR003661">
    <property type="entry name" value="HisK_dim/P_dom"/>
</dbReference>
<dbReference type="PANTHER" id="PTHR43547">
    <property type="entry name" value="TWO-COMPONENT HISTIDINE KINASE"/>
    <property type="match status" value="1"/>
</dbReference>
<keyword evidence="6" id="KW-0418">Kinase</keyword>
<evidence type="ECO:0000256" key="4">
    <source>
        <dbReference type="SAM" id="Phobius"/>
    </source>
</evidence>
<keyword evidence="4" id="KW-1133">Transmembrane helix</keyword>
<dbReference type="SMART" id="SM00387">
    <property type="entry name" value="HATPase_c"/>
    <property type="match status" value="1"/>
</dbReference>
<dbReference type="AlphaFoldDB" id="E1X5B3"/>
<proteinExistence type="predicted"/>
<dbReference type="HOGENOM" id="CLU_046130_1_0_7"/>
<protein>
    <recommendedName>
        <fullName evidence="2">histidine kinase</fullName>
        <ecNumber evidence="2">2.7.13.3</ecNumber>
    </recommendedName>
</protein>
<keyword evidence="4" id="KW-0472">Membrane</keyword>
<feature type="transmembrane region" description="Helical" evidence="4">
    <location>
        <begin position="89"/>
        <end position="117"/>
    </location>
</feature>
<dbReference type="RefSeq" id="WP_014243371.1">
    <property type="nucleotide sequence ID" value="NC_016620.1"/>
</dbReference>
<dbReference type="STRING" id="862908.BMS_0680"/>
<dbReference type="EMBL" id="FQ312005">
    <property type="protein sequence ID" value="CBW25585.1"/>
    <property type="molecule type" value="Genomic_DNA"/>
</dbReference>
<evidence type="ECO:0000256" key="2">
    <source>
        <dbReference type="ARBA" id="ARBA00012438"/>
    </source>
</evidence>
<dbReference type="EC" id="2.7.13.3" evidence="2"/>
<feature type="transmembrane region" description="Helical" evidence="4">
    <location>
        <begin position="51"/>
        <end position="69"/>
    </location>
</feature>
<dbReference type="InterPro" id="IPR003594">
    <property type="entry name" value="HATPase_dom"/>
</dbReference>
<accession>E1X5B3</accession>
<evidence type="ECO:0000256" key="1">
    <source>
        <dbReference type="ARBA" id="ARBA00000085"/>
    </source>
</evidence>
<comment type="catalytic activity">
    <reaction evidence="1">
        <text>ATP + protein L-histidine = ADP + protein N-phospho-L-histidine.</text>
        <dbReference type="EC" id="2.7.13.3"/>
    </reaction>
</comment>
<feature type="transmembrane region" description="Helical" evidence="4">
    <location>
        <begin position="25"/>
        <end position="44"/>
    </location>
</feature>
<evidence type="ECO:0000259" key="5">
    <source>
        <dbReference type="PROSITE" id="PS50109"/>
    </source>
</evidence>
<dbReference type="KEGG" id="bmx:BMS_0680"/>